<dbReference type="AlphaFoldDB" id="A0A6P7H8X1"/>
<dbReference type="PANTHER" id="PTHR22930:SF269">
    <property type="entry name" value="NUCLEASE HARBI1-LIKE PROTEIN"/>
    <property type="match status" value="1"/>
</dbReference>
<dbReference type="RefSeq" id="XP_028154113.1">
    <property type="nucleotide sequence ID" value="XM_028298312.1"/>
</dbReference>
<name>A0A6P7H8X1_DIAVI</name>
<evidence type="ECO:0000256" key="6">
    <source>
        <dbReference type="ARBA" id="ARBA00022801"/>
    </source>
</evidence>
<protein>
    <submittedName>
        <fullName evidence="9">Uncharacterized protein LOC114347633</fullName>
    </submittedName>
</protein>
<dbReference type="GO" id="GO:0005634">
    <property type="term" value="C:nucleus"/>
    <property type="evidence" value="ECO:0007669"/>
    <property type="project" value="UniProtKB-SubCell"/>
</dbReference>
<evidence type="ECO:0000313" key="9">
    <source>
        <dbReference type="RefSeq" id="XP_028154113.1"/>
    </source>
</evidence>
<evidence type="ECO:0000256" key="2">
    <source>
        <dbReference type="ARBA" id="ARBA00004123"/>
    </source>
</evidence>
<evidence type="ECO:0000256" key="1">
    <source>
        <dbReference type="ARBA" id="ARBA00001968"/>
    </source>
</evidence>
<dbReference type="InParanoid" id="A0A6P7H8X1"/>
<evidence type="ECO:0000259" key="8">
    <source>
        <dbReference type="Pfam" id="PF13359"/>
    </source>
</evidence>
<comment type="similarity">
    <text evidence="3">Belongs to the HARBI1 family.</text>
</comment>
<feature type="domain" description="DDE Tnp4" evidence="8">
    <location>
        <begin position="29"/>
        <end position="172"/>
    </location>
</feature>
<evidence type="ECO:0000256" key="3">
    <source>
        <dbReference type="ARBA" id="ARBA00006958"/>
    </source>
</evidence>
<organism evidence="9">
    <name type="scientific">Diabrotica virgifera virgifera</name>
    <name type="common">western corn rootworm</name>
    <dbReference type="NCBI Taxonomy" id="50390"/>
    <lineage>
        <taxon>Eukaryota</taxon>
        <taxon>Metazoa</taxon>
        <taxon>Ecdysozoa</taxon>
        <taxon>Arthropoda</taxon>
        <taxon>Hexapoda</taxon>
        <taxon>Insecta</taxon>
        <taxon>Pterygota</taxon>
        <taxon>Neoptera</taxon>
        <taxon>Endopterygota</taxon>
        <taxon>Coleoptera</taxon>
        <taxon>Polyphaga</taxon>
        <taxon>Cucujiformia</taxon>
        <taxon>Chrysomeloidea</taxon>
        <taxon>Chrysomelidae</taxon>
        <taxon>Galerucinae</taxon>
        <taxon>Diabroticina</taxon>
        <taxon>Diabroticites</taxon>
        <taxon>Diabrotica</taxon>
    </lineage>
</organism>
<keyword evidence="7" id="KW-0539">Nucleus</keyword>
<dbReference type="GO" id="GO:0046872">
    <property type="term" value="F:metal ion binding"/>
    <property type="evidence" value="ECO:0007669"/>
    <property type="project" value="UniProtKB-KW"/>
</dbReference>
<gene>
    <name evidence="9" type="primary">LOC114347633</name>
</gene>
<evidence type="ECO:0000256" key="7">
    <source>
        <dbReference type="ARBA" id="ARBA00023242"/>
    </source>
</evidence>
<dbReference type="GO" id="GO:0004518">
    <property type="term" value="F:nuclease activity"/>
    <property type="evidence" value="ECO:0007669"/>
    <property type="project" value="UniProtKB-KW"/>
</dbReference>
<dbReference type="InterPro" id="IPR045249">
    <property type="entry name" value="HARBI1-like"/>
</dbReference>
<comment type="subcellular location">
    <subcellularLocation>
        <location evidence="2">Nucleus</location>
    </subcellularLocation>
</comment>
<reference evidence="9" key="1">
    <citation type="submission" date="2025-08" db="UniProtKB">
        <authorList>
            <consortium name="RefSeq"/>
        </authorList>
    </citation>
    <scope>IDENTIFICATION</scope>
    <source>
        <tissue evidence="9">Whole insect</tissue>
    </source>
</reference>
<dbReference type="PANTHER" id="PTHR22930">
    <property type="match status" value="1"/>
</dbReference>
<keyword evidence="4" id="KW-0540">Nuclease</keyword>
<evidence type="ECO:0000256" key="5">
    <source>
        <dbReference type="ARBA" id="ARBA00022723"/>
    </source>
</evidence>
<keyword evidence="6" id="KW-0378">Hydrolase</keyword>
<comment type="cofactor">
    <cofactor evidence="1">
        <name>a divalent metal cation</name>
        <dbReference type="ChEBI" id="CHEBI:60240"/>
    </cofactor>
</comment>
<dbReference type="Pfam" id="PF13359">
    <property type="entry name" value="DDE_Tnp_4"/>
    <property type="match status" value="1"/>
</dbReference>
<dbReference type="InterPro" id="IPR027806">
    <property type="entry name" value="HARBI1_dom"/>
</dbReference>
<keyword evidence="5" id="KW-0479">Metal-binding</keyword>
<evidence type="ECO:0000256" key="4">
    <source>
        <dbReference type="ARBA" id="ARBA00022722"/>
    </source>
</evidence>
<dbReference type="GO" id="GO:0016787">
    <property type="term" value="F:hydrolase activity"/>
    <property type="evidence" value="ECO:0007669"/>
    <property type="project" value="UniProtKB-KW"/>
</dbReference>
<sequence>MPAPTEDTWKTNSIEFWERRNFPNCVSAIDGKHIRIVCPSKSGSKLFNYKNYFSIVLLATADAGYKFKAVDVDSYGREGDSNIFIKSALGKSLYEHTINFPQDAAIPGSERVVPFVIVGDAAFRLQKNLMKPYNKVQAKDDFQKEIFNYRLGRARRVSENTFGLLSQIFRMFLHSNRC</sequence>
<proteinExistence type="inferred from homology"/>
<accession>A0A6P7H8X1</accession>